<keyword evidence="4" id="KW-0456">Lyase</keyword>
<dbReference type="InterPro" id="IPR036430">
    <property type="entry name" value="RNase_T2-like_sf"/>
</dbReference>
<evidence type="ECO:0000313" key="5">
    <source>
        <dbReference type="Proteomes" id="UP000584867"/>
    </source>
</evidence>
<evidence type="ECO:0000256" key="2">
    <source>
        <dbReference type="RuleBase" id="RU004328"/>
    </source>
</evidence>
<sequence>MRTCFSRFSSCVVMLFSFAALLAATSAAAQNKGEPGKFDFYLMNLSWSPEFCSIQGVSPQCAAKPGFILHGLWAQNNDGSYPVFCSEEHGPAKPSENLDLTPDPSLLDHEWAKHGTCSAVGPQRFFAMEREAYHSLKIPAEFVHVDQEISMTPDKILGLFYGANPAYPQGSILLSCGRNHLTAIEACFSKDLKPIVCQGLRTCHANSVKITPPGATAQ</sequence>
<dbReference type="SUPFAM" id="SSF55895">
    <property type="entry name" value="Ribonuclease Rh-like"/>
    <property type="match status" value="1"/>
</dbReference>
<dbReference type="EMBL" id="JACHIO010000006">
    <property type="protein sequence ID" value="MBB5063358.1"/>
    <property type="molecule type" value="Genomic_DNA"/>
</dbReference>
<dbReference type="GO" id="GO:0033897">
    <property type="term" value="F:ribonuclease T2 activity"/>
    <property type="evidence" value="ECO:0007669"/>
    <property type="project" value="UniProtKB-EC"/>
</dbReference>
<keyword evidence="3" id="KW-0732">Signal</keyword>
<name>A0A7W7ZPD6_9BACT</name>
<dbReference type="Proteomes" id="UP000584867">
    <property type="component" value="Unassembled WGS sequence"/>
</dbReference>
<dbReference type="AlphaFoldDB" id="A0A7W7ZPD6"/>
<evidence type="ECO:0000256" key="3">
    <source>
        <dbReference type="SAM" id="SignalP"/>
    </source>
</evidence>
<organism evidence="4 5">
    <name type="scientific">Granulicella mallensis</name>
    <dbReference type="NCBI Taxonomy" id="940614"/>
    <lineage>
        <taxon>Bacteria</taxon>
        <taxon>Pseudomonadati</taxon>
        <taxon>Acidobacteriota</taxon>
        <taxon>Terriglobia</taxon>
        <taxon>Terriglobales</taxon>
        <taxon>Acidobacteriaceae</taxon>
        <taxon>Granulicella</taxon>
    </lineage>
</organism>
<evidence type="ECO:0000313" key="4">
    <source>
        <dbReference type="EMBL" id="MBB5063358.1"/>
    </source>
</evidence>
<evidence type="ECO:0000256" key="1">
    <source>
        <dbReference type="ARBA" id="ARBA00007469"/>
    </source>
</evidence>
<dbReference type="EC" id="4.6.1.19" evidence="4"/>
<dbReference type="GO" id="GO:0006401">
    <property type="term" value="P:RNA catabolic process"/>
    <property type="evidence" value="ECO:0007669"/>
    <property type="project" value="TreeGrafter"/>
</dbReference>
<comment type="similarity">
    <text evidence="1 2">Belongs to the RNase T2 family.</text>
</comment>
<feature type="signal peptide" evidence="3">
    <location>
        <begin position="1"/>
        <end position="29"/>
    </location>
</feature>
<proteinExistence type="inferred from homology"/>
<dbReference type="Gene3D" id="3.90.730.10">
    <property type="entry name" value="Ribonuclease T2-like"/>
    <property type="match status" value="1"/>
</dbReference>
<dbReference type="PANTHER" id="PTHR11240">
    <property type="entry name" value="RIBONUCLEASE T2"/>
    <property type="match status" value="1"/>
</dbReference>
<dbReference type="PROSITE" id="PS00531">
    <property type="entry name" value="RNASE_T2_2"/>
    <property type="match status" value="1"/>
</dbReference>
<dbReference type="RefSeq" id="WP_184254477.1">
    <property type="nucleotide sequence ID" value="NZ_JACHIO010000006.1"/>
</dbReference>
<dbReference type="InterPro" id="IPR033130">
    <property type="entry name" value="RNase_T2_His_AS_2"/>
</dbReference>
<dbReference type="InterPro" id="IPR001568">
    <property type="entry name" value="RNase_T2-like"/>
</dbReference>
<dbReference type="PANTHER" id="PTHR11240:SF22">
    <property type="entry name" value="RIBONUCLEASE T2"/>
    <property type="match status" value="1"/>
</dbReference>
<gene>
    <name evidence="4" type="ORF">HDF15_001700</name>
</gene>
<feature type="chain" id="PRO_5030886563" evidence="3">
    <location>
        <begin position="30"/>
        <end position="218"/>
    </location>
</feature>
<protein>
    <submittedName>
        <fullName evidence="4">Ribonuclease T2</fullName>
        <ecNumber evidence="4">4.6.1.19</ecNumber>
    </submittedName>
</protein>
<comment type="caution">
    <text evidence="4">The sequence shown here is derived from an EMBL/GenBank/DDBJ whole genome shotgun (WGS) entry which is preliminary data.</text>
</comment>
<accession>A0A7W7ZPD6</accession>
<reference evidence="4 5" key="1">
    <citation type="submission" date="2020-08" db="EMBL/GenBank/DDBJ databases">
        <title>Genomic Encyclopedia of Type Strains, Phase IV (KMG-V): Genome sequencing to study the core and pangenomes of soil and plant-associated prokaryotes.</title>
        <authorList>
            <person name="Whitman W."/>
        </authorList>
    </citation>
    <scope>NUCLEOTIDE SEQUENCE [LARGE SCALE GENOMIC DNA]</scope>
    <source>
        <strain evidence="4 5">X5P3</strain>
    </source>
</reference>
<dbReference type="GO" id="GO:0003723">
    <property type="term" value="F:RNA binding"/>
    <property type="evidence" value="ECO:0007669"/>
    <property type="project" value="InterPro"/>
</dbReference>
<dbReference type="Pfam" id="PF00445">
    <property type="entry name" value="Ribonuclease_T2"/>
    <property type="match status" value="1"/>
</dbReference>